<feature type="region of interest" description="Disordered" evidence="1">
    <location>
        <begin position="157"/>
        <end position="179"/>
    </location>
</feature>
<organism evidence="2">
    <name type="scientific">Timema californicum</name>
    <name type="common">California timema</name>
    <name type="synonym">Walking stick</name>
    <dbReference type="NCBI Taxonomy" id="61474"/>
    <lineage>
        <taxon>Eukaryota</taxon>
        <taxon>Metazoa</taxon>
        <taxon>Ecdysozoa</taxon>
        <taxon>Arthropoda</taxon>
        <taxon>Hexapoda</taxon>
        <taxon>Insecta</taxon>
        <taxon>Pterygota</taxon>
        <taxon>Neoptera</taxon>
        <taxon>Polyneoptera</taxon>
        <taxon>Phasmatodea</taxon>
        <taxon>Timematodea</taxon>
        <taxon>Timematoidea</taxon>
        <taxon>Timematidae</taxon>
        <taxon>Timema</taxon>
    </lineage>
</organism>
<sequence>MSGTSSAGHPDLVFQPVSSTTDVSRHNDIGGSLAELLAGVALHKNVLQNEKINENLPKLTENQNVCKDTFQGLLPATIDMTPHFLSKRCSPDTFQGLLPATIDMIPHFLSKRGVSRYVPGSPIMSYQWLKGPHHVLPVAERSSCDLVQVTHHVLPGAERSPSCPTNAKRISPSRGRKREVQISLETPHPPDGGVVIFTRCSPSNVRAVFRRRDGGVVIFTRCSPSNVRAVFRRRDGGVVIFTRCSPGNVRAVFRRRDGGGPGGGSQTGSRDQLTASSPSSRRRVPWRTRVRAPVAGDTGWPWTPPCPSTTGCNPVYQQSDALDTDTKFTLPLCDVHLHTKPSRPQTPCVM</sequence>
<dbReference type="AlphaFoldDB" id="A0A7R9PDB1"/>
<reference evidence="2" key="1">
    <citation type="submission" date="2020-11" db="EMBL/GenBank/DDBJ databases">
        <authorList>
            <person name="Tran Van P."/>
        </authorList>
    </citation>
    <scope>NUCLEOTIDE SEQUENCE</scope>
</reference>
<evidence type="ECO:0000313" key="2">
    <source>
        <dbReference type="EMBL" id="CAD7578971.1"/>
    </source>
</evidence>
<protein>
    <submittedName>
        <fullName evidence="2">(California timema) hypothetical protein</fullName>
    </submittedName>
</protein>
<evidence type="ECO:0000256" key="1">
    <source>
        <dbReference type="SAM" id="MobiDB-lite"/>
    </source>
</evidence>
<dbReference type="EMBL" id="OE189307">
    <property type="protein sequence ID" value="CAD7578971.1"/>
    <property type="molecule type" value="Genomic_DNA"/>
</dbReference>
<proteinExistence type="predicted"/>
<feature type="compositionally biased region" description="Low complexity" evidence="1">
    <location>
        <begin position="267"/>
        <end position="279"/>
    </location>
</feature>
<gene>
    <name evidence="2" type="ORF">TCMB3V08_LOCUS11508</name>
</gene>
<feature type="region of interest" description="Disordered" evidence="1">
    <location>
        <begin position="252"/>
        <end position="286"/>
    </location>
</feature>
<accession>A0A7R9PDB1</accession>
<name>A0A7R9PDB1_TIMCA</name>